<dbReference type="RefSeq" id="WP_004341272.1">
    <property type="nucleotide sequence ID" value="NZ_DAWBTJ010000048.1"/>
</dbReference>
<dbReference type="PROSITE" id="PS51257">
    <property type="entry name" value="PROKAR_LIPOPROTEIN"/>
    <property type="match status" value="1"/>
</dbReference>
<protein>
    <submittedName>
        <fullName evidence="1">Bacteroidetes-Associated Carbohydrate-binding Often N-terminal</fullName>
    </submittedName>
</protein>
<sequence length="537" mass="59183">MKNYKTLTYLLLTLPLVFLQSCLKDQEDKFSEPASERMEKFLSNAQSTLTASEEGWVLDYFPDDNQLYGGFVYTVKFTKDKATVGCELANDATAELTSLYRMTADNGPVLSFDSGNDFIHYFATPNGEHTKAYGGDFEFVIDSVGTDIVKIHGKRSLNTMYLRKLAKPASLYLAEVKGVQNSFDLTEADGTVNDQKVSLTFEGRRVTFTAGETSVTEAYIFYNEGIRLYQPVTIAGKTFSELKFDAAKLSLTATDADGVVFYNLPTNLVVNDEAFSRNFFAKDLTAVEVKTGGSWLKATKTENGITLAADANTTGHPRAGRVKLTKNGGDSVIIRVTQVEFDKDIAGTYTLAYVDGDNVKSTASATLDRHEGNVRFRWVYQKAAMFTVPVTWDEKTATLSVESGQYWGSISTTDGSTYYVYDILLDKTQRLWTSYNKGVFVNARFNYDEKNNATVARFTGQVGKGEFGSFLLRIFTAKSPTKANDKGTLDLITSPILVRQYGAAPAKAGIAFSYLKAPEVQSSTSLSAVAPLFNSKQ</sequence>
<dbReference type="InterPro" id="IPR025396">
    <property type="entry name" value="DUF4302"/>
</dbReference>
<dbReference type="AlphaFoldDB" id="A0AAQ1UJ92"/>
<dbReference type="Gene3D" id="2.60.40.10">
    <property type="entry name" value="Immunoglobulins"/>
    <property type="match status" value="1"/>
</dbReference>
<reference evidence="1 2" key="1">
    <citation type="submission" date="2018-06" db="EMBL/GenBank/DDBJ databases">
        <authorList>
            <consortium name="Pathogen Informatics"/>
            <person name="Doyle S."/>
        </authorList>
    </citation>
    <scope>NUCLEOTIDE SEQUENCE [LARGE SCALE GENOMIC DNA]</scope>
    <source>
        <strain evidence="1 2">NCTC13063</strain>
    </source>
</reference>
<accession>A0AAQ1UJ92</accession>
<dbReference type="Proteomes" id="UP000255283">
    <property type="component" value="Unassembled WGS sequence"/>
</dbReference>
<dbReference type="InterPro" id="IPR013783">
    <property type="entry name" value="Ig-like_fold"/>
</dbReference>
<dbReference type="Pfam" id="PF14135">
    <property type="entry name" value="DUF4302"/>
    <property type="match status" value="1"/>
</dbReference>
<dbReference type="GeneID" id="93535435"/>
<gene>
    <name evidence="1" type="ORF">NCTC13063_01737</name>
</gene>
<evidence type="ECO:0000313" key="1">
    <source>
        <dbReference type="EMBL" id="SUB80452.1"/>
    </source>
</evidence>
<name>A0AAQ1UJ92_9BACT</name>
<proteinExistence type="predicted"/>
<dbReference type="EMBL" id="UGTJ01000001">
    <property type="protein sequence ID" value="SUB80452.1"/>
    <property type="molecule type" value="Genomic_DNA"/>
</dbReference>
<comment type="caution">
    <text evidence="1">The sequence shown here is derived from an EMBL/GenBank/DDBJ whole genome shotgun (WGS) entry which is preliminary data.</text>
</comment>
<evidence type="ECO:0000313" key="2">
    <source>
        <dbReference type="Proteomes" id="UP000255283"/>
    </source>
</evidence>
<organism evidence="1 2">
    <name type="scientific">Segatella buccae</name>
    <dbReference type="NCBI Taxonomy" id="28126"/>
    <lineage>
        <taxon>Bacteria</taxon>
        <taxon>Pseudomonadati</taxon>
        <taxon>Bacteroidota</taxon>
        <taxon>Bacteroidia</taxon>
        <taxon>Bacteroidales</taxon>
        <taxon>Prevotellaceae</taxon>
        <taxon>Segatella</taxon>
    </lineage>
</organism>